<evidence type="ECO:0000256" key="1">
    <source>
        <dbReference type="SAM" id="SignalP"/>
    </source>
</evidence>
<dbReference type="EMBL" id="BLXT01001819">
    <property type="protein sequence ID" value="GFN87895.1"/>
    <property type="molecule type" value="Genomic_DNA"/>
</dbReference>
<feature type="chain" id="PRO_5043360332" description="Secreted protein" evidence="1">
    <location>
        <begin position="23"/>
        <end position="73"/>
    </location>
</feature>
<proteinExistence type="predicted"/>
<keyword evidence="3" id="KW-1185">Reference proteome</keyword>
<accession>A0AAV3YZY6</accession>
<organism evidence="2 3">
    <name type="scientific">Plakobranchus ocellatus</name>
    <dbReference type="NCBI Taxonomy" id="259542"/>
    <lineage>
        <taxon>Eukaryota</taxon>
        <taxon>Metazoa</taxon>
        <taxon>Spiralia</taxon>
        <taxon>Lophotrochozoa</taxon>
        <taxon>Mollusca</taxon>
        <taxon>Gastropoda</taxon>
        <taxon>Heterobranchia</taxon>
        <taxon>Euthyneura</taxon>
        <taxon>Panpulmonata</taxon>
        <taxon>Sacoglossa</taxon>
        <taxon>Placobranchoidea</taxon>
        <taxon>Plakobranchidae</taxon>
        <taxon>Plakobranchus</taxon>
    </lineage>
</organism>
<dbReference type="AlphaFoldDB" id="A0AAV3YZY6"/>
<evidence type="ECO:0000313" key="2">
    <source>
        <dbReference type="EMBL" id="GFN87895.1"/>
    </source>
</evidence>
<keyword evidence="1" id="KW-0732">Signal</keyword>
<gene>
    <name evidence="2" type="ORF">PoB_001440100</name>
</gene>
<sequence length="73" mass="8069">MSPVQMFLFTLVFATIIPFASAQIEMIICTVLRLLFGFIFGCPSPTPICQLGRIVLGAFNCTRRAETLHVAFS</sequence>
<name>A0AAV3YZY6_9GAST</name>
<evidence type="ECO:0000313" key="3">
    <source>
        <dbReference type="Proteomes" id="UP000735302"/>
    </source>
</evidence>
<feature type="signal peptide" evidence="1">
    <location>
        <begin position="1"/>
        <end position="22"/>
    </location>
</feature>
<reference evidence="2 3" key="1">
    <citation type="journal article" date="2021" name="Elife">
        <title>Chloroplast acquisition without the gene transfer in kleptoplastic sea slugs, Plakobranchus ocellatus.</title>
        <authorList>
            <person name="Maeda T."/>
            <person name="Takahashi S."/>
            <person name="Yoshida T."/>
            <person name="Shimamura S."/>
            <person name="Takaki Y."/>
            <person name="Nagai Y."/>
            <person name="Toyoda A."/>
            <person name="Suzuki Y."/>
            <person name="Arimoto A."/>
            <person name="Ishii H."/>
            <person name="Satoh N."/>
            <person name="Nishiyama T."/>
            <person name="Hasebe M."/>
            <person name="Maruyama T."/>
            <person name="Minagawa J."/>
            <person name="Obokata J."/>
            <person name="Shigenobu S."/>
        </authorList>
    </citation>
    <scope>NUCLEOTIDE SEQUENCE [LARGE SCALE GENOMIC DNA]</scope>
</reference>
<protein>
    <recommendedName>
        <fullName evidence="4">Secreted protein</fullName>
    </recommendedName>
</protein>
<dbReference type="Proteomes" id="UP000735302">
    <property type="component" value="Unassembled WGS sequence"/>
</dbReference>
<comment type="caution">
    <text evidence="2">The sequence shown here is derived from an EMBL/GenBank/DDBJ whole genome shotgun (WGS) entry which is preliminary data.</text>
</comment>
<evidence type="ECO:0008006" key="4">
    <source>
        <dbReference type="Google" id="ProtNLM"/>
    </source>
</evidence>